<evidence type="ECO:0000256" key="6">
    <source>
        <dbReference type="ARBA" id="ARBA00023136"/>
    </source>
</evidence>
<dbReference type="Gene3D" id="3.40.50.720">
    <property type="entry name" value="NAD(P)-binding Rossmann-like Domain"/>
    <property type="match status" value="1"/>
</dbReference>
<feature type="region of interest" description="Disordered" evidence="7">
    <location>
        <begin position="503"/>
        <end position="527"/>
    </location>
</feature>
<feature type="transmembrane region" description="Helical" evidence="8">
    <location>
        <begin position="73"/>
        <end position="96"/>
    </location>
</feature>
<comment type="caution">
    <text evidence="10">The sequence shown here is derived from an EMBL/GenBank/DDBJ whole genome shotgun (WGS) entry which is preliminary data.</text>
</comment>
<evidence type="ECO:0000256" key="7">
    <source>
        <dbReference type="SAM" id="MobiDB-lite"/>
    </source>
</evidence>
<dbReference type="Pfam" id="PF00999">
    <property type="entry name" value="Na_H_Exchanger"/>
    <property type="match status" value="1"/>
</dbReference>
<evidence type="ECO:0000259" key="9">
    <source>
        <dbReference type="PROSITE" id="PS51201"/>
    </source>
</evidence>
<feature type="transmembrane region" description="Helical" evidence="8">
    <location>
        <begin position="261"/>
        <end position="281"/>
    </location>
</feature>
<dbReference type="OrthoDB" id="9781411at2"/>
<dbReference type="InterPro" id="IPR036291">
    <property type="entry name" value="NAD(P)-bd_dom_sf"/>
</dbReference>
<dbReference type="GO" id="GO:0016020">
    <property type="term" value="C:membrane"/>
    <property type="evidence" value="ECO:0007669"/>
    <property type="project" value="UniProtKB-SubCell"/>
</dbReference>
<evidence type="ECO:0000313" key="10">
    <source>
        <dbReference type="EMBL" id="PKD43797.1"/>
    </source>
</evidence>
<evidence type="ECO:0000256" key="4">
    <source>
        <dbReference type="ARBA" id="ARBA00022692"/>
    </source>
</evidence>
<sequence>MDIIWIGVAFLLGFAASRIHLPPLVGYLAAGLTLAAFGYESGDMLKEISHLGVLFLLFTVGLHIRLKNILRYDILGIGLTHLIISTAIFTPITLFFGYGLEAAIIISIALGFSSTVLTAKNLERRNELGALYGRAAIGILIIQDLIAIGIIAYTGGGVPSIWGLSALALPLFRPLLINLLGVIRDDEVWMLFGLALALGGASLFEFFNLSGELGALAAGMLLASDERADQIGKKMWGVKEAFLVGFFMDVGLTGFPSFSDYYFIIVILLILPVKAILFYFLFMQFKFRARTGFLASISLTAYSEFTLIAGVVASQNGYIPESVMVILGLIVAISYAINAPITINEEKIWKRWQDFLLKFEREGRHPEHQTVSLGSAEFLIIGMGNAGRAAYDKLKEQGKPVVGMDIDPDRIERNLEAGRRVVYGDIQDTDLWTNIDLSDIRSVMIAMGNQTVKENATRTLRKAGFSGLIYVLTMREEEAEIMQRAGASAVSIPIKEAGERLAELSAESSEVPTQIDLKVKDPKDDEQ</sequence>
<dbReference type="Gene3D" id="1.20.1530.20">
    <property type="match status" value="1"/>
</dbReference>
<accession>A0A2N0VHY6</accession>
<evidence type="ECO:0000313" key="11">
    <source>
        <dbReference type="Proteomes" id="UP000233398"/>
    </source>
</evidence>
<proteinExistence type="inferred from homology"/>
<dbReference type="Proteomes" id="UP000233398">
    <property type="component" value="Unassembled WGS sequence"/>
</dbReference>
<organism evidence="10 11">
    <name type="scientific">Rhodohalobacter barkolensis</name>
    <dbReference type="NCBI Taxonomy" id="2053187"/>
    <lineage>
        <taxon>Bacteria</taxon>
        <taxon>Pseudomonadati</taxon>
        <taxon>Balneolota</taxon>
        <taxon>Balneolia</taxon>
        <taxon>Balneolales</taxon>
        <taxon>Balneolaceae</taxon>
        <taxon>Rhodohalobacter</taxon>
    </lineage>
</organism>
<dbReference type="EMBL" id="PISP01000002">
    <property type="protein sequence ID" value="PKD43797.1"/>
    <property type="molecule type" value="Genomic_DNA"/>
</dbReference>
<feature type="transmembrane region" description="Helical" evidence="8">
    <location>
        <begin position="293"/>
        <end position="313"/>
    </location>
</feature>
<protein>
    <submittedName>
        <fullName evidence="10">Potassium transporter KefC</fullName>
    </submittedName>
</protein>
<dbReference type="Pfam" id="PF02254">
    <property type="entry name" value="TrkA_N"/>
    <property type="match status" value="1"/>
</dbReference>
<dbReference type="GO" id="GO:0015297">
    <property type="term" value="F:antiporter activity"/>
    <property type="evidence" value="ECO:0007669"/>
    <property type="project" value="InterPro"/>
</dbReference>
<reference evidence="10 11" key="1">
    <citation type="submission" date="2017-11" db="EMBL/GenBank/DDBJ databases">
        <title>Rhodohalobacter 15182 sp. nov., isolated from a salt lake.</title>
        <authorList>
            <person name="Han S."/>
        </authorList>
    </citation>
    <scope>NUCLEOTIDE SEQUENCE [LARGE SCALE GENOMIC DNA]</scope>
    <source>
        <strain evidence="10 11">15182</strain>
    </source>
</reference>
<feature type="transmembrane region" description="Helical" evidence="8">
    <location>
        <begin position="48"/>
        <end position="66"/>
    </location>
</feature>
<keyword evidence="4 8" id="KW-0812">Transmembrane</keyword>
<evidence type="ECO:0000256" key="5">
    <source>
        <dbReference type="ARBA" id="ARBA00022989"/>
    </source>
</evidence>
<evidence type="ECO:0000256" key="3">
    <source>
        <dbReference type="ARBA" id="ARBA00022448"/>
    </source>
</evidence>
<evidence type="ECO:0000256" key="2">
    <source>
        <dbReference type="ARBA" id="ARBA00005551"/>
    </source>
</evidence>
<feature type="compositionally biased region" description="Basic and acidic residues" evidence="7">
    <location>
        <begin position="517"/>
        <end position="527"/>
    </location>
</feature>
<dbReference type="PANTHER" id="PTHR42751">
    <property type="entry name" value="SODIUM/HYDROGEN EXCHANGER FAMILY/TRKA DOMAIN PROTEIN"/>
    <property type="match status" value="1"/>
</dbReference>
<feature type="transmembrane region" description="Helical" evidence="8">
    <location>
        <begin position="325"/>
        <end position="343"/>
    </location>
</feature>
<keyword evidence="11" id="KW-1185">Reference proteome</keyword>
<dbReference type="PROSITE" id="PS51201">
    <property type="entry name" value="RCK_N"/>
    <property type="match status" value="1"/>
</dbReference>
<name>A0A2N0VHY6_9BACT</name>
<dbReference type="InterPro" id="IPR003148">
    <property type="entry name" value="RCK_N"/>
</dbReference>
<dbReference type="PANTHER" id="PTHR42751:SF1">
    <property type="entry name" value="CATION_PROTON ANTIPORTER YBAL-RELATED"/>
    <property type="match status" value="1"/>
</dbReference>
<comment type="similarity">
    <text evidence="2">Belongs to the monovalent cation:proton antiporter 2 (CPA2) transporter (TC 2.A.37) family.</text>
</comment>
<feature type="transmembrane region" description="Helical" evidence="8">
    <location>
        <begin position="131"/>
        <end position="155"/>
    </location>
</feature>
<dbReference type="RefSeq" id="WP_101073336.1">
    <property type="nucleotide sequence ID" value="NZ_PISP01000002.1"/>
</dbReference>
<dbReference type="InterPro" id="IPR038770">
    <property type="entry name" value="Na+/solute_symporter_sf"/>
</dbReference>
<evidence type="ECO:0000256" key="1">
    <source>
        <dbReference type="ARBA" id="ARBA00004141"/>
    </source>
</evidence>
<keyword evidence="3" id="KW-0813">Transport</keyword>
<dbReference type="SUPFAM" id="SSF51735">
    <property type="entry name" value="NAD(P)-binding Rossmann-fold domains"/>
    <property type="match status" value="1"/>
</dbReference>
<feature type="transmembrane region" description="Helical" evidence="8">
    <location>
        <begin position="188"/>
        <end position="207"/>
    </location>
</feature>
<keyword evidence="6 8" id="KW-0472">Membrane</keyword>
<keyword evidence="5 8" id="KW-1133">Transmembrane helix</keyword>
<feature type="transmembrane region" description="Helical" evidence="8">
    <location>
        <begin position="102"/>
        <end position="119"/>
    </location>
</feature>
<comment type="subcellular location">
    <subcellularLocation>
        <location evidence="1">Membrane</location>
        <topology evidence="1">Multi-pass membrane protein</topology>
    </subcellularLocation>
</comment>
<gene>
    <name evidence="10" type="ORF">CWD77_09565</name>
</gene>
<dbReference type="GO" id="GO:1902600">
    <property type="term" value="P:proton transmembrane transport"/>
    <property type="evidence" value="ECO:0007669"/>
    <property type="project" value="InterPro"/>
</dbReference>
<dbReference type="InterPro" id="IPR006153">
    <property type="entry name" value="Cation/H_exchanger_TM"/>
</dbReference>
<dbReference type="GO" id="GO:0006813">
    <property type="term" value="P:potassium ion transport"/>
    <property type="evidence" value="ECO:0007669"/>
    <property type="project" value="InterPro"/>
</dbReference>
<feature type="domain" description="RCK N-terminal" evidence="9">
    <location>
        <begin position="375"/>
        <end position="492"/>
    </location>
</feature>
<evidence type="ECO:0000256" key="8">
    <source>
        <dbReference type="SAM" id="Phobius"/>
    </source>
</evidence>
<dbReference type="AlphaFoldDB" id="A0A2N0VHY6"/>
<feature type="transmembrane region" description="Helical" evidence="8">
    <location>
        <begin position="161"/>
        <end position="181"/>
    </location>
</feature>